<evidence type="ECO:0000256" key="3">
    <source>
        <dbReference type="ARBA" id="ARBA00012071"/>
    </source>
</evidence>
<dbReference type="AlphaFoldDB" id="A0A9D9J3J2"/>
<keyword evidence="10 13" id="KW-0067">ATP-binding</keyword>
<evidence type="ECO:0000256" key="9">
    <source>
        <dbReference type="ARBA" id="ARBA00022777"/>
    </source>
</evidence>
<keyword evidence="11 13" id="KW-0443">Lipid metabolism</keyword>
<gene>
    <name evidence="13 14" type="primary">lpxK</name>
    <name evidence="14" type="ORF">IAB78_06510</name>
</gene>
<accession>A0A9D9J3J2</accession>
<dbReference type="Pfam" id="PF02606">
    <property type="entry name" value="LpxK"/>
    <property type="match status" value="1"/>
</dbReference>
<dbReference type="EMBL" id="JADILX010000094">
    <property type="protein sequence ID" value="MBO8486060.1"/>
    <property type="molecule type" value="Genomic_DNA"/>
</dbReference>
<keyword evidence="8 13" id="KW-0547">Nucleotide-binding</keyword>
<evidence type="ECO:0000256" key="8">
    <source>
        <dbReference type="ARBA" id="ARBA00022741"/>
    </source>
</evidence>
<dbReference type="PANTHER" id="PTHR42724:SF1">
    <property type="entry name" value="TETRAACYLDISACCHARIDE 4'-KINASE, MITOCHONDRIAL-RELATED"/>
    <property type="match status" value="1"/>
</dbReference>
<comment type="similarity">
    <text evidence="13">Belongs to the LpxK family.</text>
</comment>
<evidence type="ECO:0000256" key="13">
    <source>
        <dbReference type="HAMAP-Rule" id="MF_00409"/>
    </source>
</evidence>
<evidence type="ECO:0000256" key="2">
    <source>
        <dbReference type="ARBA" id="ARBA00004870"/>
    </source>
</evidence>
<evidence type="ECO:0000313" key="15">
    <source>
        <dbReference type="Proteomes" id="UP000823750"/>
    </source>
</evidence>
<dbReference type="GO" id="GO:0009029">
    <property type="term" value="F:lipid-A 4'-kinase activity"/>
    <property type="evidence" value="ECO:0007669"/>
    <property type="project" value="UniProtKB-UniRule"/>
</dbReference>
<dbReference type="Proteomes" id="UP000823750">
    <property type="component" value="Unassembled WGS sequence"/>
</dbReference>
<keyword evidence="9 13" id="KW-0418">Kinase</keyword>
<evidence type="ECO:0000256" key="7">
    <source>
        <dbReference type="ARBA" id="ARBA00022679"/>
    </source>
</evidence>
<evidence type="ECO:0000313" key="14">
    <source>
        <dbReference type="EMBL" id="MBO8486060.1"/>
    </source>
</evidence>
<dbReference type="GO" id="GO:0009244">
    <property type="term" value="P:lipopolysaccharide core region biosynthetic process"/>
    <property type="evidence" value="ECO:0007669"/>
    <property type="project" value="TreeGrafter"/>
</dbReference>
<proteinExistence type="inferred from homology"/>
<dbReference type="PANTHER" id="PTHR42724">
    <property type="entry name" value="TETRAACYLDISACCHARIDE 4'-KINASE"/>
    <property type="match status" value="1"/>
</dbReference>
<comment type="pathway">
    <text evidence="2 13">Glycolipid biosynthesis; lipid IV(A) biosynthesis; lipid IV(A) from (3R)-3-hydroxytetradecanoyl-[acyl-carrier-protein] and UDP-N-acetyl-alpha-D-glucosamine: step 6/6.</text>
</comment>
<dbReference type="NCBIfam" id="TIGR00682">
    <property type="entry name" value="lpxK"/>
    <property type="match status" value="1"/>
</dbReference>
<protein>
    <recommendedName>
        <fullName evidence="4 13">Tetraacyldisaccharide 4'-kinase</fullName>
        <ecNumber evidence="3 13">2.7.1.130</ecNumber>
    </recommendedName>
    <alternativeName>
        <fullName evidence="12 13">Lipid A 4'-kinase</fullName>
    </alternativeName>
</protein>
<dbReference type="GO" id="GO:0009245">
    <property type="term" value="P:lipid A biosynthetic process"/>
    <property type="evidence" value="ECO:0007669"/>
    <property type="project" value="UniProtKB-UniRule"/>
</dbReference>
<name>A0A9D9J3J2_9BACT</name>
<dbReference type="InterPro" id="IPR003758">
    <property type="entry name" value="LpxK"/>
</dbReference>
<evidence type="ECO:0000256" key="4">
    <source>
        <dbReference type="ARBA" id="ARBA00016436"/>
    </source>
</evidence>
<evidence type="ECO:0000256" key="5">
    <source>
        <dbReference type="ARBA" id="ARBA00022516"/>
    </source>
</evidence>
<comment type="function">
    <text evidence="1 13">Transfers the gamma-phosphate of ATP to the 4'-position of a tetraacyldisaccharide 1-phosphate intermediate (termed DS-1-P) to form tetraacyldisaccharide 1,4'-bis-phosphate (lipid IVA).</text>
</comment>
<keyword evidence="5 13" id="KW-0444">Lipid biosynthesis</keyword>
<keyword evidence="7 13" id="KW-0808">Transferase</keyword>
<organism evidence="14 15">
    <name type="scientific">Candidatus Cryptobacteroides excrementavium</name>
    <dbReference type="NCBI Taxonomy" id="2840759"/>
    <lineage>
        <taxon>Bacteria</taxon>
        <taxon>Pseudomonadati</taxon>
        <taxon>Bacteroidota</taxon>
        <taxon>Bacteroidia</taxon>
        <taxon>Bacteroidales</taxon>
        <taxon>Candidatus Cryptobacteroides</taxon>
    </lineage>
</organism>
<dbReference type="GO" id="GO:0005886">
    <property type="term" value="C:plasma membrane"/>
    <property type="evidence" value="ECO:0007669"/>
    <property type="project" value="TreeGrafter"/>
</dbReference>
<dbReference type="HAMAP" id="MF_00409">
    <property type="entry name" value="LpxK"/>
    <property type="match status" value="1"/>
</dbReference>
<evidence type="ECO:0000256" key="11">
    <source>
        <dbReference type="ARBA" id="ARBA00023098"/>
    </source>
</evidence>
<evidence type="ECO:0000256" key="6">
    <source>
        <dbReference type="ARBA" id="ARBA00022556"/>
    </source>
</evidence>
<reference evidence="14" key="1">
    <citation type="submission" date="2020-10" db="EMBL/GenBank/DDBJ databases">
        <authorList>
            <person name="Gilroy R."/>
        </authorList>
    </citation>
    <scope>NUCLEOTIDE SEQUENCE</scope>
    <source>
        <strain evidence="14">B2-16538</strain>
    </source>
</reference>
<reference evidence="14" key="2">
    <citation type="journal article" date="2021" name="PeerJ">
        <title>Extensive microbial diversity within the chicken gut microbiome revealed by metagenomics and culture.</title>
        <authorList>
            <person name="Gilroy R."/>
            <person name="Ravi A."/>
            <person name="Getino M."/>
            <person name="Pursley I."/>
            <person name="Horton D.L."/>
            <person name="Alikhan N.F."/>
            <person name="Baker D."/>
            <person name="Gharbi K."/>
            <person name="Hall N."/>
            <person name="Watson M."/>
            <person name="Adriaenssens E.M."/>
            <person name="Foster-Nyarko E."/>
            <person name="Jarju S."/>
            <person name="Secka A."/>
            <person name="Antonio M."/>
            <person name="Oren A."/>
            <person name="Chaudhuri R.R."/>
            <person name="La Ragione R."/>
            <person name="Hildebrand F."/>
            <person name="Pallen M.J."/>
        </authorList>
    </citation>
    <scope>NUCLEOTIDE SEQUENCE</scope>
    <source>
        <strain evidence="14">B2-16538</strain>
    </source>
</reference>
<dbReference type="GO" id="GO:0005524">
    <property type="term" value="F:ATP binding"/>
    <property type="evidence" value="ECO:0007669"/>
    <property type="project" value="UniProtKB-UniRule"/>
</dbReference>
<comment type="catalytic activity">
    <reaction evidence="13">
        <text>a lipid A disaccharide + ATP = a lipid IVA + ADP + H(+)</text>
        <dbReference type="Rhea" id="RHEA:67840"/>
        <dbReference type="ChEBI" id="CHEBI:15378"/>
        <dbReference type="ChEBI" id="CHEBI:30616"/>
        <dbReference type="ChEBI" id="CHEBI:176343"/>
        <dbReference type="ChEBI" id="CHEBI:176425"/>
        <dbReference type="ChEBI" id="CHEBI:456216"/>
        <dbReference type="EC" id="2.7.1.130"/>
    </reaction>
</comment>
<dbReference type="EC" id="2.7.1.130" evidence="3 13"/>
<evidence type="ECO:0000256" key="1">
    <source>
        <dbReference type="ARBA" id="ARBA00002274"/>
    </source>
</evidence>
<keyword evidence="6 13" id="KW-0441">Lipid A biosynthesis</keyword>
<evidence type="ECO:0000256" key="12">
    <source>
        <dbReference type="ARBA" id="ARBA00029757"/>
    </source>
</evidence>
<comment type="caution">
    <text evidence="14">The sequence shown here is derived from an EMBL/GenBank/DDBJ whole genome shotgun (WGS) entry which is preliminary data.</text>
</comment>
<sequence>MNMLDQILLAPYYLSLRLRHALYDSGLKKTYPAGLPSISIGNVTVGGTGKTPHTEMLIRLLSGHPDWSGKQIAVLSRGYKRKSRGFQQVMTEESDAAYYGDEPVQIKRKFPDVTVAVDKDRVEGCGFLLQPDSLKTSRKGRKCRHKEFAPADIVILDDAFQYRRLRPSVSIVLVNYNRPVSKDHLLPAGRLRDLPERLKKADILIVTKCPYFMEDDEKRMWAEDLGLKNYSPGTCAGQGADGKTRHVFFTTVRYDAVVPVFKEGDMRYAYSKQAVLFSGIADDKPLMQYLSDTYRIVQHLSFGDHHEFSRGDMNAIRKTAEEFPTSILVTTEKDSQRLLGIKDIPKTLRERTFYAPIRADFLSDNEQETFLQVLSSFLQDPSAQ</sequence>
<evidence type="ECO:0000256" key="10">
    <source>
        <dbReference type="ARBA" id="ARBA00022840"/>
    </source>
</evidence>
<feature type="binding site" evidence="13">
    <location>
        <begin position="44"/>
        <end position="51"/>
    </location>
    <ligand>
        <name>ATP</name>
        <dbReference type="ChEBI" id="CHEBI:30616"/>
    </ligand>
</feature>